<protein>
    <recommendedName>
        <fullName evidence="5">Gfo/Idh/MocA family oxidoreductase</fullName>
    </recommendedName>
</protein>
<dbReference type="InterPro" id="IPR055170">
    <property type="entry name" value="GFO_IDH_MocA-like_dom"/>
</dbReference>
<dbReference type="InterPro" id="IPR000683">
    <property type="entry name" value="Gfo/Idh/MocA-like_OxRdtase_N"/>
</dbReference>
<evidence type="ECO:0000313" key="3">
    <source>
        <dbReference type="EMBL" id="EOL41262.1"/>
    </source>
</evidence>
<sequence>MKVGILGAAHMHVHSYIKELKKQGIMITGVYDRTREQAEEIAHLYQLKVSESIEELLASDCNTVFICSENSFHKELAERAFLKKKHVIVEKPMALTTKDARQMIESAVKAEVKLMVAHPVRFSTTAQELKQIIDEQALGNLVAVNASNHGKNPGGWFIEPTLSGGGALIDHTVHISDLIYYYFDLTPKSVRAFIRKTKETLKVEDTGLLQVTFTNGVIMSLDTSWNRPATYPIWGDAMVELIFEKGYLTMDGFGRKMKIYSDSLNQIEDYYYGNDMDGAMIQAFIQAIDHGLPAPVSGEAGLYTVAITEKAFLAAIQEREVNFEEEETE</sequence>
<evidence type="ECO:0008006" key="5">
    <source>
        <dbReference type="Google" id="ProtNLM"/>
    </source>
</evidence>
<keyword evidence="4" id="KW-1185">Reference proteome</keyword>
<dbReference type="SUPFAM" id="SSF55347">
    <property type="entry name" value="Glyceraldehyde-3-phosphate dehydrogenase-like, C-terminal domain"/>
    <property type="match status" value="1"/>
</dbReference>
<evidence type="ECO:0000259" key="1">
    <source>
        <dbReference type="Pfam" id="PF01408"/>
    </source>
</evidence>
<dbReference type="RefSeq" id="WP_010770101.1">
    <property type="nucleotide sequence ID" value="NZ_ASWE01000001.1"/>
</dbReference>
<dbReference type="Pfam" id="PF22725">
    <property type="entry name" value="GFO_IDH_MocA_C3"/>
    <property type="match status" value="1"/>
</dbReference>
<feature type="domain" description="GFO/IDH/MocA-like oxidoreductase" evidence="2">
    <location>
        <begin position="127"/>
        <end position="248"/>
    </location>
</feature>
<dbReference type="PANTHER" id="PTHR43377:SF1">
    <property type="entry name" value="BILIVERDIN REDUCTASE A"/>
    <property type="match status" value="1"/>
</dbReference>
<dbReference type="GO" id="GO:0000166">
    <property type="term" value="F:nucleotide binding"/>
    <property type="evidence" value="ECO:0007669"/>
    <property type="project" value="InterPro"/>
</dbReference>
<name>R3W0S1_9ENTE</name>
<organism evidence="3 4">
    <name type="scientific">Enterococcus phoeniculicola ATCC BAA-412</name>
    <dbReference type="NCBI Taxonomy" id="1158610"/>
    <lineage>
        <taxon>Bacteria</taxon>
        <taxon>Bacillati</taxon>
        <taxon>Bacillota</taxon>
        <taxon>Bacilli</taxon>
        <taxon>Lactobacillales</taxon>
        <taxon>Enterococcaceae</taxon>
        <taxon>Enterococcus</taxon>
    </lineage>
</organism>
<feature type="domain" description="Gfo/Idh/MocA-like oxidoreductase N-terminal" evidence="1">
    <location>
        <begin position="2"/>
        <end position="118"/>
    </location>
</feature>
<evidence type="ECO:0000259" key="2">
    <source>
        <dbReference type="Pfam" id="PF22725"/>
    </source>
</evidence>
<gene>
    <name evidence="3" type="ORF">UC3_03471</name>
</gene>
<dbReference type="Gene3D" id="3.40.50.720">
    <property type="entry name" value="NAD(P)-binding Rossmann-like Domain"/>
    <property type="match status" value="1"/>
</dbReference>
<dbReference type="InterPro" id="IPR036291">
    <property type="entry name" value="NAD(P)-bd_dom_sf"/>
</dbReference>
<dbReference type="SUPFAM" id="SSF51735">
    <property type="entry name" value="NAD(P)-binding Rossmann-fold domains"/>
    <property type="match status" value="1"/>
</dbReference>
<reference evidence="3 4" key="1">
    <citation type="submission" date="2013-02" db="EMBL/GenBank/DDBJ databases">
        <title>The Genome Sequence of Enterococcus phoeniculicola BAA-412.</title>
        <authorList>
            <consortium name="The Broad Institute Genome Sequencing Platform"/>
            <consortium name="The Broad Institute Genome Sequencing Center for Infectious Disease"/>
            <person name="Earl A.M."/>
            <person name="Gilmore M.S."/>
            <person name="Lebreton F."/>
            <person name="Walker B."/>
            <person name="Young S.K."/>
            <person name="Zeng Q."/>
            <person name="Gargeya S."/>
            <person name="Fitzgerald M."/>
            <person name="Haas B."/>
            <person name="Abouelleil A."/>
            <person name="Alvarado L."/>
            <person name="Arachchi H.M."/>
            <person name="Berlin A.M."/>
            <person name="Chapman S.B."/>
            <person name="Dewar J."/>
            <person name="Goldberg J."/>
            <person name="Griggs A."/>
            <person name="Gujja S."/>
            <person name="Hansen M."/>
            <person name="Howarth C."/>
            <person name="Imamovic A."/>
            <person name="Larimer J."/>
            <person name="McCowan C."/>
            <person name="Murphy C."/>
            <person name="Neiman D."/>
            <person name="Pearson M."/>
            <person name="Priest M."/>
            <person name="Roberts A."/>
            <person name="Saif S."/>
            <person name="Shea T."/>
            <person name="Sisk P."/>
            <person name="Sykes S."/>
            <person name="Wortman J."/>
            <person name="Nusbaum C."/>
            <person name="Birren B."/>
        </authorList>
    </citation>
    <scope>NUCLEOTIDE SEQUENCE [LARGE SCALE GENOMIC DNA]</scope>
    <source>
        <strain evidence="3 4">ATCC BAA-412</strain>
    </source>
</reference>
<dbReference type="EMBL" id="AJAT01000021">
    <property type="protein sequence ID" value="EOL41262.1"/>
    <property type="molecule type" value="Genomic_DNA"/>
</dbReference>
<dbReference type="AlphaFoldDB" id="R3W0S1"/>
<dbReference type="STRING" id="154621.RV11_GL001042"/>
<comment type="caution">
    <text evidence="3">The sequence shown here is derived from an EMBL/GenBank/DDBJ whole genome shotgun (WGS) entry which is preliminary data.</text>
</comment>
<dbReference type="PATRIC" id="fig|1158610.3.peg.3468"/>
<dbReference type="InterPro" id="IPR051450">
    <property type="entry name" value="Gfo/Idh/MocA_Oxidoreductases"/>
</dbReference>
<dbReference type="HOGENOM" id="CLU_023194_1_2_9"/>
<evidence type="ECO:0000313" key="4">
    <source>
        <dbReference type="Proteomes" id="UP000013785"/>
    </source>
</evidence>
<accession>R3W0S1</accession>
<dbReference type="eggNOG" id="COG0673">
    <property type="taxonomic scope" value="Bacteria"/>
</dbReference>
<dbReference type="PANTHER" id="PTHR43377">
    <property type="entry name" value="BILIVERDIN REDUCTASE A"/>
    <property type="match status" value="1"/>
</dbReference>
<dbReference type="Proteomes" id="UP000013785">
    <property type="component" value="Unassembled WGS sequence"/>
</dbReference>
<dbReference type="Gene3D" id="3.30.360.10">
    <property type="entry name" value="Dihydrodipicolinate Reductase, domain 2"/>
    <property type="match status" value="1"/>
</dbReference>
<dbReference type="Pfam" id="PF01408">
    <property type="entry name" value="GFO_IDH_MocA"/>
    <property type="match status" value="1"/>
</dbReference>
<proteinExistence type="predicted"/>
<dbReference type="OrthoDB" id="9815825at2"/>